<organism evidence="3 4">
    <name type="scientific">Pilimelia anulata</name>
    <dbReference type="NCBI Taxonomy" id="53371"/>
    <lineage>
        <taxon>Bacteria</taxon>
        <taxon>Bacillati</taxon>
        <taxon>Actinomycetota</taxon>
        <taxon>Actinomycetes</taxon>
        <taxon>Micromonosporales</taxon>
        <taxon>Micromonosporaceae</taxon>
        <taxon>Pilimelia</taxon>
    </lineage>
</organism>
<gene>
    <name evidence="3" type="ORF">GCM10010123_21900</name>
</gene>
<dbReference type="PANTHER" id="PTHR43201">
    <property type="entry name" value="ACYL-COA SYNTHETASE"/>
    <property type="match status" value="1"/>
</dbReference>
<reference evidence="3" key="1">
    <citation type="journal article" date="2014" name="Int. J. Syst. Evol. Microbiol.">
        <title>Complete genome sequence of Corynebacterium casei LMG S-19264T (=DSM 44701T), isolated from a smear-ripened cheese.</title>
        <authorList>
            <consortium name="US DOE Joint Genome Institute (JGI-PGF)"/>
            <person name="Walter F."/>
            <person name="Albersmeier A."/>
            <person name="Kalinowski J."/>
            <person name="Ruckert C."/>
        </authorList>
    </citation>
    <scope>NUCLEOTIDE SEQUENCE</scope>
    <source>
        <strain evidence="3">JCM 3090</strain>
    </source>
</reference>
<dbReference type="EMBL" id="BMQB01000004">
    <property type="protein sequence ID" value="GGJ91713.1"/>
    <property type="molecule type" value="Genomic_DNA"/>
</dbReference>
<protein>
    <submittedName>
        <fullName evidence="3">AMP-dependent synthetase</fullName>
    </submittedName>
</protein>
<dbReference type="Gene3D" id="3.40.50.12780">
    <property type="entry name" value="N-terminal domain of ligase-like"/>
    <property type="match status" value="1"/>
</dbReference>
<feature type="domain" description="AMP-dependent synthetase/ligase" evidence="2">
    <location>
        <begin position="164"/>
        <end position="365"/>
    </location>
</feature>
<keyword evidence="4" id="KW-1185">Reference proteome</keyword>
<dbReference type="AlphaFoldDB" id="A0A8J3B5S4"/>
<name>A0A8J3B5S4_9ACTN</name>
<evidence type="ECO:0000259" key="2">
    <source>
        <dbReference type="Pfam" id="PF00501"/>
    </source>
</evidence>
<comment type="caution">
    <text evidence="3">The sequence shown here is derived from an EMBL/GenBank/DDBJ whole genome shotgun (WGS) entry which is preliminary data.</text>
</comment>
<dbReference type="InterPro" id="IPR000873">
    <property type="entry name" value="AMP-dep_synth/lig_dom"/>
</dbReference>
<dbReference type="GO" id="GO:0031956">
    <property type="term" value="F:medium-chain fatty acid-CoA ligase activity"/>
    <property type="evidence" value="ECO:0007669"/>
    <property type="project" value="TreeGrafter"/>
</dbReference>
<reference evidence="3" key="2">
    <citation type="submission" date="2020-09" db="EMBL/GenBank/DDBJ databases">
        <authorList>
            <person name="Sun Q."/>
            <person name="Ohkuma M."/>
        </authorList>
    </citation>
    <scope>NUCLEOTIDE SEQUENCE</scope>
    <source>
        <strain evidence="3">JCM 3090</strain>
    </source>
</reference>
<evidence type="ECO:0000256" key="1">
    <source>
        <dbReference type="ARBA" id="ARBA00006432"/>
    </source>
</evidence>
<comment type="similarity">
    <text evidence="1">Belongs to the ATP-dependent AMP-binding enzyme family.</text>
</comment>
<evidence type="ECO:0000313" key="3">
    <source>
        <dbReference type="EMBL" id="GGJ91713.1"/>
    </source>
</evidence>
<dbReference type="Pfam" id="PF00501">
    <property type="entry name" value="AMP-binding"/>
    <property type="match status" value="2"/>
</dbReference>
<dbReference type="PANTHER" id="PTHR43201:SF8">
    <property type="entry name" value="ACYL-COA SYNTHETASE FAMILY MEMBER 3"/>
    <property type="match status" value="1"/>
</dbReference>
<feature type="domain" description="AMP-dependent synthetase/ligase" evidence="2">
    <location>
        <begin position="25"/>
        <end position="127"/>
    </location>
</feature>
<dbReference type="SUPFAM" id="SSF56801">
    <property type="entry name" value="Acetyl-CoA synthetase-like"/>
    <property type="match status" value="1"/>
</dbReference>
<sequence>MPHSETVEDPRTPLTGSADLSDYVRDAAQRTPGRPAFRNGVTILTWAEMDARVSAFAAGFAALPTPAAGPGDCPPRLLIAPADGLAFAAAYFGCLRAGLVAVPVDPRAPAPRRAAIAADAGAFAELTDAGLRPLDPPAAPVPAGPECPAVLLYPPGDPVPGGAAMLPHRALLAHHEQLSRVEPPLVRGDDTVLLAAPLHQAYGLNCGLGAVAYHGACGVLADRADPARLRELVAAHHATTVLGVPALYAGWVDLPDLGPALETVRLAACGPRPPGPAVARRFSARTGHRIFAGYGLAEAAPVLTTTLAGAESDRRGVRIGHPLPGVQVRLRGRDGVAVPTRADDGAPPPDGEIVVRGPNLFTGYWPDGRGGPDPDGWWATGDRAHADADGALYLENRADENRADEGEGP</sequence>
<dbReference type="GO" id="GO:0006631">
    <property type="term" value="P:fatty acid metabolic process"/>
    <property type="evidence" value="ECO:0007669"/>
    <property type="project" value="TreeGrafter"/>
</dbReference>
<dbReference type="Proteomes" id="UP000649739">
    <property type="component" value="Unassembled WGS sequence"/>
</dbReference>
<dbReference type="InterPro" id="IPR042099">
    <property type="entry name" value="ANL_N_sf"/>
</dbReference>
<proteinExistence type="inferred from homology"/>
<evidence type="ECO:0000313" key="4">
    <source>
        <dbReference type="Proteomes" id="UP000649739"/>
    </source>
</evidence>
<accession>A0A8J3B5S4</accession>